<evidence type="ECO:0000256" key="5">
    <source>
        <dbReference type="ARBA" id="ARBA00023136"/>
    </source>
</evidence>
<dbReference type="Gene3D" id="1.10.3730.20">
    <property type="match status" value="1"/>
</dbReference>
<dbReference type="InterPro" id="IPR000620">
    <property type="entry name" value="EamA_dom"/>
</dbReference>
<keyword evidence="9" id="KW-1185">Reference proteome</keyword>
<dbReference type="Proteomes" id="UP000063964">
    <property type="component" value="Chromosome"/>
</dbReference>
<feature type="domain" description="EamA" evidence="7">
    <location>
        <begin position="9"/>
        <end position="143"/>
    </location>
</feature>
<feature type="transmembrane region" description="Helical" evidence="6">
    <location>
        <begin position="251"/>
        <end position="271"/>
    </location>
</feature>
<dbReference type="OrthoDB" id="4167046at2"/>
<sequence>MNSHPPSVRGIFFALGATIIWSGNFIVARILNQSVEPATLALARWTVAFLGLLPFALGAAWRRRGRIRQLLPAMLPMSILGVTVFNTVLYLAARTSSALNLSLIATSTPVFIMLLSRVVLGERLDLRKILGLCLALGGVLFLITGGDVSRLLGLSFSAGDLWMVLAAMTFAAYSVLVRRMEHDLPQSVFLLALFGTGIVFLIPWAGWDLSAHGAPEITMEMAGCVLYVGLGASLAAYGLWNKAVAAIGPSLSGLIYYSLPLFSGLAAWSFLGEPVGPTHLVSGCCILGGIVLATRH</sequence>
<evidence type="ECO:0000256" key="1">
    <source>
        <dbReference type="ARBA" id="ARBA00004651"/>
    </source>
</evidence>
<dbReference type="GO" id="GO:0005886">
    <property type="term" value="C:plasma membrane"/>
    <property type="evidence" value="ECO:0007669"/>
    <property type="project" value="UniProtKB-SubCell"/>
</dbReference>
<name>A0A109W5Y8_9BACT</name>
<dbReference type="STRING" id="888061.AXF15_07135"/>
<evidence type="ECO:0000256" key="4">
    <source>
        <dbReference type="ARBA" id="ARBA00022989"/>
    </source>
</evidence>
<keyword evidence="5 6" id="KW-0472">Membrane</keyword>
<dbReference type="RefSeq" id="WP_066605280.1">
    <property type="nucleotide sequence ID" value="NZ_CP014230.1"/>
</dbReference>
<feature type="transmembrane region" description="Helical" evidence="6">
    <location>
        <begin position="129"/>
        <end position="146"/>
    </location>
</feature>
<dbReference type="EMBL" id="CP014230">
    <property type="protein sequence ID" value="AMD92896.1"/>
    <property type="molecule type" value="Genomic_DNA"/>
</dbReference>
<feature type="transmembrane region" description="Helical" evidence="6">
    <location>
        <begin position="43"/>
        <end position="61"/>
    </location>
</feature>
<evidence type="ECO:0000313" key="9">
    <source>
        <dbReference type="Proteomes" id="UP000063964"/>
    </source>
</evidence>
<keyword evidence="4 6" id="KW-1133">Transmembrane helix</keyword>
<organism evidence="8 9">
    <name type="scientific">Desulfomicrobium orale DSM 12838</name>
    <dbReference type="NCBI Taxonomy" id="888061"/>
    <lineage>
        <taxon>Bacteria</taxon>
        <taxon>Pseudomonadati</taxon>
        <taxon>Thermodesulfobacteriota</taxon>
        <taxon>Desulfovibrionia</taxon>
        <taxon>Desulfovibrionales</taxon>
        <taxon>Desulfomicrobiaceae</taxon>
        <taxon>Desulfomicrobium</taxon>
    </lineage>
</organism>
<feature type="transmembrane region" description="Helical" evidence="6">
    <location>
        <begin position="99"/>
        <end position="120"/>
    </location>
</feature>
<dbReference type="AlphaFoldDB" id="A0A109W5Y8"/>
<evidence type="ECO:0000313" key="8">
    <source>
        <dbReference type="EMBL" id="AMD92896.1"/>
    </source>
</evidence>
<comment type="subcellular location">
    <subcellularLocation>
        <location evidence="1">Cell membrane</location>
        <topology evidence="1">Multi-pass membrane protein</topology>
    </subcellularLocation>
</comment>
<dbReference type="InterPro" id="IPR037185">
    <property type="entry name" value="EmrE-like"/>
</dbReference>
<dbReference type="Pfam" id="PF00892">
    <property type="entry name" value="EamA"/>
    <property type="match status" value="2"/>
</dbReference>
<feature type="transmembrane region" description="Helical" evidence="6">
    <location>
        <begin position="277"/>
        <end position="294"/>
    </location>
</feature>
<dbReference type="PANTHER" id="PTHR42920">
    <property type="entry name" value="OS03G0707200 PROTEIN-RELATED"/>
    <property type="match status" value="1"/>
</dbReference>
<feature type="transmembrane region" description="Helical" evidence="6">
    <location>
        <begin position="73"/>
        <end position="93"/>
    </location>
</feature>
<dbReference type="SUPFAM" id="SSF103481">
    <property type="entry name" value="Multidrug resistance efflux transporter EmrE"/>
    <property type="match status" value="2"/>
</dbReference>
<evidence type="ECO:0000256" key="6">
    <source>
        <dbReference type="SAM" id="Phobius"/>
    </source>
</evidence>
<evidence type="ECO:0000256" key="2">
    <source>
        <dbReference type="ARBA" id="ARBA00022475"/>
    </source>
</evidence>
<keyword evidence="3 6" id="KW-0812">Transmembrane</keyword>
<dbReference type="KEGG" id="doa:AXF15_07135"/>
<dbReference type="PANTHER" id="PTHR42920:SF11">
    <property type="entry name" value="INNER MEMBRANE PROTEIN YTFF"/>
    <property type="match status" value="1"/>
</dbReference>
<keyword evidence="2" id="KW-1003">Cell membrane</keyword>
<protein>
    <submittedName>
        <fullName evidence="8">Permease</fullName>
    </submittedName>
</protein>
<feature type="transmembrane region" description="Helical" evidence="6">
    <location>
        <begin position="12"/>
        <end position="31"/>
    </location>
</feature>
<feature type="transmembrane region" description="Helical" evidence="6">
    <location>
        <begin position="219"/>
        <end position="239"/>
    </location>
</feature>
<evidence type="ECO:0000259" key="7">
    <source>
        <dbReference type="Pfam" id="PF00892"/>
    </source>
</evidence>
<feature type="transmembrane region" description="Helical" evidence="6">
    <location>
        <begin position="188"/>
        <end position="207"/>
    </location>
</feature>
<accession>A0A109W5Y8</accession>
<dbReference type="InterPro" id="IPR051258">
    <property type="entry name" value="Diverse_Substrate_Transporter"/>
</dbReference>
<feature type="transmembrane region" description="Helical" evidence="6">
    <location>
        <begin position="152"/>
        <end position="176"/>
    </location>
</feature>
<proteinExistence type="predicted"/>
<gene>
    <name evidence="8" type="ORF">AXF15_07135</name>
</gene>
<reference evidence="9" key="1">
    <citation type="submission" date="2016-02" db="EMBL/GenBank/DDBJ databases">
        <authorList>
            <person name="Holder M.E."/>
            <person name="Ajami N.J."/>
            <person name="Petrosino J.F."/>
        </authorList>
    </citation>
    <scope>NUCLEOTIDE SEQUENCE [LARGE SCALE GENOMIC DNA]</scope>
    <source>
        <strain evidence="9">DSM 12838</strain>
    </source>
</reference>
<evidence type="ECO:0000256" key="3">
    <source>
        <dbReference type="ARBA" id="ARBA00022692"/>
    </source>
</evidence>
<feature type="domain" description="EamA" evidence="7">
    <location>
        <begin position="158"/>
        <end position="294"/>
    </location>
</feature>